<accession>A0A6A4E9B4</accession>
<comment type="caution">
    <text evidence="1">The sequence shown here is derived from an EMBL/GenBank/DDBJ whole genome shotgun (WGS) entry which is preliminary data.</text>
</comment>
<dbReference type="AlphaFoldDB" id="A0A6A4E9B4"/>
<gene>
    <name evidence="1" type="ORF">PR003_g18103</name>
</gene>
<name>A0A6A4E9B4_9STRA</name>
<dbReference type="Proteomes" id="UP000434957">
    <property type="component" value="Unassembled WGS sequence"/>
</dbReference>
<protein>
    <submittedName>
        <fullName evidence="1">Uncharacterized protein</fullName>
    </submittedName>
</protein>
<organism evidence="1 2">
    <name type="scientific">Phytophthora rubi</name>
    <dbReference type="NCBI Taxonomy" id="129364"/>
    <lineage>
        <taxon>Eukaryota</taxon>
        <taxon>Sar</taxon>
        <taxon>Stramenopiles</taxon>
        <taxon>Oomycota</taxon>
        <taxon>Peronosporomycetes</taxon>
        <taxon>Peronosporales</taxon>
        <taxon>Peronosporaceae</taxon>
        <taxon>Phytophthora</taxon>
    </lineage>
</organism>
<keyword evidence="2" id="KW-1185">Reference proteome</keyword>
<sequence length="190" mass="21610">MPPHVQLAKQLKQAIDDKASVVDMDDAADVDQAEEEEYPQDFSFDFEGDEGLDDNTRVHDGWEHHLQRLDALRTSLISKKLCDKLYTVKQVRIESEACNNAVNIEKRTVFREALLNHSVWGLSSYITMKPITICIVSVLKAAQVVWKCVLTKMPFVQELFDLKPKKPSPHDENSFLYRIGTRPTSGCDSS</sequence>
<evidence type="ECO:0000313" key="1">
    <source>
        <dbReference type="EMBL" id="KAE9318968.1"/>
    </source>
</evidence>
<proteinExistence type="predicted"/>
<reference evidence="1 2" key="1">
    <citation type="submission" date="2018-08" db="EMBL/GenBank/DDBJ databases">
        <title>Genomic investigation of the strawberry pathogen Phytophthora fragariae indicates pathogenicity is determined by transcriptional variation in three key races.</title>
        <authorList>
            <person name="Adams T.M."/>
            <person name="Armitage A.D."/>
            <person name="Sobczyk M.K."/>
            <person name="Bates H.J."/>
            <person name="Dunwell J.M."/>
            <person name="Nellist C.F."/>
            <person name="Harrison R.J."/>
        </authorList>
    </citation>
    <scope>NUCLEOTIDE SEQUENCE [LARGE SCALE GENOMIC DNA]</scope>
    <source>
        <strain evidence="1 2">SCRP333</strain>
    </source>
</reference>
<evidence type="ECO:0000313" key="2">
    <source>
        <dbReference type="Proteomes" id="UP000434957"/>
    </source>
</evidence>
<dbReference type="EMBL" id="QXFT01001427">
    <property type="protein sequence ID" value="KAE9318968.1"/>
    <property type="molecule type" value="Genomic_DNA"/>
</dbReference>